<evidence type="ECO:0000313" key="2">
    <source>
        <dbReference type="Ensembl" id="ENSCSRP00000000462.1"/>
    </source>
</evidence>
<evidence type="ECO:0000313" key="3">
    <source>
        <dbReference type="Proteomes" id="UP000694403"/>
    </source>
</evidence>
<organism evidence="2 3">
    <name type="scientific">Chelydra serpentina</name>
    <name type="common">Snapping turtle</name>
    <name type="synonym">Testudo serpentina</name>
    <dbReference type="NCBI Taxonomy" id="8475"/>
    <lineage>
        <taxon>Eukaryota</taxon>
        <taxon>Metazoa</taxon>
        <taxon>Chordata</taxon>
        <taxon>Craniata</taxon>
        <taxon>Vertebrata</taxon>
        <taxon>Euteleostomi</taxon>
        <taxon>Archelosauria</taxon>
        <taxon>Testudinata</taxon>
        <taxon>Testudines</taxon>
        <taxon>Cryptodira</taxon>
        <taxon>Durocryptodira</taxon>
        <taxon>Americhelydia</taxon>
        <taxon>Chelydroidea</taxon>
        <taxon>Chelydridae</taxon>
        <taxon>Chelydra</taxon>
    </lineage>
</organism>
<proteinExistence type="predicted"/>
<accession>A0A8C3RM53</accession>
<protein>
    <submittedName>
        <fullName evidence="2">Urotensin 2B</fullName>
    </submittedName>
</protein>
<dbReference type="GO" id="GO:0008217">
    <property type="term" value="P:regulation of blood pressure"/>
    <property type="evidence" value="ECO:0007669"/>
    <property type="project" value="TreeGrafter"/>
</dbReference>
<dbReference type="GO" id="GO:0001664">
    <property type="term" value="F:G protein-coupled receptor binding"/>
    <property type="evidence" value="ECO:0007669"/>
    <property type="project" value="TreeGrafter"/>
</dbReference>
<feature type="chain" id="PRO_5034201103" evidence="1">
    <location>
        <begin position="29"/>
        <end position="123"/>
    </location>
</feature>
<dbReference type="PANTHER" id="PTHR36876:SF1">
    <property type="entry name" value="UROTENSIN-2B"/>
    <property type="match status" value="1"/>
</dbReference>
<keyword evidence="3" id="KW-1185">Reference proteome</keyword>
<reference evidence="2" key="2">
    <citation type="submission" date="2025-09" db="UniProtKB">
        <authorList>
            <consortium name="Ensembl"/>
        </authorList>
    </citation>
    <scope>IDENTIFICATION</scope>
</reference>
<sequence>MDKICSVQLCLGLLTVFSIMLSIPSAHGKPLALQGKLNLSLDDTENPGFPERGDTNHQDLLLTLLLNKNLGWRQPLEKLKEQLSAGEGSEEAYAEAGLLPSHPDKRGGFWFSGKYCELEEAKI</sequence>
<dbReference type="InterPro" id="IPR043255">
    <property type="entry name" value="U-IIB"/>
</dbReference>
<evidence type="ECO:0000256" key="1">
    <source>
        <dbReference type="SAM" id="SignalP"/>
    </source>
</evidence>
<dbReference type="AlphaFoldDB" id="A0A8C3RM53"/>
<feature type="signal peptide" evidence="1">
    <location>
        <begin position="1"/>
        <end position="28"/>
    </location>
</feature>
<keyword evidence="1" id="KW-0732">Signal</keyword>
<name>A0A8C3RM53_CHESE</name>
<dbReference type="Proteomes" id="UP000694403">
    <property type="component" value="Unplaced"/>
</dbReference>
<reference evidence="2" key="1">
    <citation type="submission" date="2025-08" db="UniProtKB">
        <authorList>
            <consortium name="Ensembl"/>
        </authorList>
    </citation>
    <scope>IDENTIFICATION</scope>
</reference>
<dbReference type="Ensembl" id="ENSCSRT00000000476.1">
    <property type="protein sequence ID" value="ENSCSRP00000000462.1"/>
    <property type="gene ID" value="ENSCSRG00000000399.1"/>
</dbReference>
<dbReference type="PANTHER" id="PTHR36876">
    <property type="entry name" value="UROTENSIN-2B"/>
    <property type="match status" value="1"/>
</dbReference>